<evidence type="ECO:0000256" key="1">
    <source>
        <dbReference type="ARBA" id="ARBA00023224"/>
    </source>
</evidence>
<gene>
    <name evidence="7" type="ORF">N8I74_14695</name>
</gene>
<name>A0ABY6DLI0_9NEIS</name>
<dbReference type="RefSeq" id="WP_263123858.1">
    <property type="nucleotide sequence ID" value="NZ_CP106753.1"/>
</dbReference>
<evidence type="ECO:0000259" key="6">
    <source>
        <dbReference type="PROSITE" id="PS50885"/>
    </source>
</evidence>
<feature type="domain" description="Methyl-accepting transducer" evidence="5">
    <location>
        <begin position="402"/>
        <end position="638"/>
    </location>
</feature>
<dbReference type="SMART" id="SM00304">
    <property type="entry name" value="HAMP"/>
    <property type="match status" value="1"/>
</dbReference>
<keyword evidence="8" id="KW-1185">Reference proteome</keyword>
<dbReference type="InterPro" id="IPR004090">
    <property type="entry name" value="Chemotax_Me-accpt_rcpt"/>
</dbReference>
<evidence type="ECO:0000256" key="2">
    <source>
        <dbReference type="ARBA" id="ARBA00029447"/>
    </source>
</evidence>
<sequence length="681" mass="73750">MPKLLNPATRAMMQLRFPYKFGLIALIVLVPMVYVLATLSNGYARDIETIERERAGLVLATQFVRIIEASQRHRGLSTGYLQGNSGFAAAIAKTEQQLAADIGRFESLLRQHEERVAVRAHWQRFRLRLESELSSWRTRRAQQNFASHTAMLQLALSLANDIAQHSTLSLDPEEETYYLQDLYFTTLLPLAEIAAQARGAGSRIAIAGTAEVADQADLHALSAQLRYLAHAMQDKLGRAMQGEGRQSQRLAQPARQLIQDIAGRADWIDRNFNYSASLQIDPQQYFATLSALIAQINAFTVELGGVVDSELQPRLAAYQRDRAVAIGLSLLLFAAAAYCMAGVYLSIKQAVDRLCRDSAAMAGGDLGIRIDLDTRDELAAVAASFNEMARSLAGVIRQIRQTSAGINDSTQQLDTNAHQILARSQEQLTASSSMAAAIEQITVSIASVAANAATAAEQAYSAEAEVVKGEETMRSVLSEIRELEGDIEALGGRIDVMQGHSDEIGRIVQTIRAIADQTNLLALNAAIEAARAGEQGRGFAVVADEVRKLAERTAVATQEISTLVGRISEDTGRAVQGMAGARSEMQRGTLRIGEATQALASIRENSVKEHVAAAQIDSAMKEQHQASLNVAGNTEQIAVMAGQNAQHAQANAQLTGQMQAASTQLLALVDHFRLADGTRQR</sequence>
<evidence type="ECO:0000256" key="3">
    <source>
        <dbReference type="PROSITE-ProRule" id="PRU00284"/>
    </source>
</evidence>
<dbReference type="SMART" id="SM00283">
    <property type="entry name" value="MA"/>
    <property type="match status" value="1"/>
</dbReference>
<proteinExistence type="inferred from homology"/>
<keyword evidence="4" id="KW-0812">Transmembrane</keyword>
<dbReference type="PRINTS" id="PR00260">
    <property type="entry name" value="CHEMTRNSDUCR"/>
</dbReference>
<keyword evidence="1 3" id="KW-0807">Transducer</keyword>
<dbReference type="Gene3D" id="1.10.287.950">
    <property type="entry name" value="Methyl-accepting chemotaxis protein"/>
    <property type="match status" value="1"/>
</dbReference>
<protein>
    <submittedName>
        <fullName evidence="7">Methyl-accepting chemotaxis protein</fullName>
    </submittedName>
</protein>
<organism evidence="7 8">
    <name type="scientific">Chitiniphilus purpureus</name>
    <dbReference type="NCBI Taxonomy" id="2981137"/>
    <lineage>
        <taxon>Bacteria</taxon>
        <taxon>Pseudomonadati</taxon>
        <taxon>Pseudomonadota</taxon>
        <taxon>Betaproteobacteria</taxon>
        <taxon>Neisseriales</taxon>
        <taxon>Chitinibacteraceae</taxon>
        <taxon>Chitiniphilus</taxon>
    </lineage>
</organism>
<feature type="transmembrane region" description="Helical" evidence="4">
    <location>
        <begin position="323"/>
        <end position="347"/>
    </location>
</feature>
<dbReference type="Pfam" id="PF00015">
    <property type="entry name" value="MCPsignal"/>
    <property type="match status" value="1"/>
</dbReference>
<evidence type="ECO:0000313" key="7">
    <source>
        <dbReference type="EMBL" id="UXY14558.1"/>
    </source>
</evidence>
<dbReference type="PANTHER" id="PTHR32089">
    <property type="entry name" value="METHYL-ACCEPTING CHEMOTAXIS PROTEIN MCPB"/>
    <property type="match status" value="1"/>
</dbReference>
<dbReference type="PROSITE" id="PS50111">
    <property type="entry name" value="CHEMOTAXIS_TRANSDUC_2"/>
    <property type="match status" value="1"/>
</dbReference>
<evidence type="ECO:0000256" key="4">
    <source>
        <dbReference type="SAM" id="Phobius"/>
    </source>
</evidence>
<dbReference type="EMBL" id="CP106753">
    <property type="protein sequence ID" value="UXY14558.1"/>
    <property type="molecule type" value="Genomic_DNA"/>
</dbReference>
<dbReference type="InterPro" id="IPR004089">
    <property type="entry name" value="MCPsignal_dom"/>
</dbReference>
<feature type="transmembrane region" description="Helical" evidence="4">
    <location>
        <begin position="20"/>
        <end position="44"/>
    </location>
</feature>
<dbReference type="CDD" id="cd06225">
    <property type="entry name" value="HAMP"/>
    <property type="match status" value="1"/>
</dbReference>
<dbReference type="PROSITE" id="PS50885">
    <property type="entry name" value="HAMP"/>
    <property type="match status" value="1"/>
</dbReference>
<accession>A0ABY6DLI0</accession>
<keyword evidence="4" id="KW-0472">Membrane</keyword>
<evidence type="ECO:0000313" key="8">
    <source>
        <dbReference type="Proteomes" id="UP001061302"/>
    </source>
</evidence>
<evidence type="ECO:0000259" key="5">
    <source>
        <dbReference type="PROSITE" id="PS50111"/>
    </source>
</evidence>
<dbReference type="Pfam" id="PF00672">
    <property type="entry name" value="HAMP"/>
    <property type="match status" value="1"/>
</dbReference>
<keyword evidence="4" id="KW-1133">Transmembrane helix</keyword>
<dbReference type="SUPFAM" id="SSF58104">
    <property type="entry name" value="Methyl-accepting chemotaxis protein (MCP) signaling domain"/>
    <property type="match status" value="1"/>
</dbReference>
<dbReference type="Proteomes" id="UP001061302">
    <property type="component" value="Chromosome"/>
</dbReference>
<dbReference type="InterPro" id="IPR003660">
    <property type="entry name" value="HAMP_dom"/>
</dbReference>
<dbReference type="PANTHER" id="PTHR32089:SF112">
    <property type="entry name" value="LYSOZYME-LIKE PROTEIN-RELATED"/>
    <property type="match status" value="1"/>
</dbReference>
<feature type="domain" description="HAMP" evidence="6">
    <location>
        <begin position="345"/>
        <end position="397"/>
    </location>
</feature>
<reference evidence="7" key="1">
    <citation type="submission" date="2022-10" db="EMBL/GenBank/DDBJ databases">
        <title>Chitiniphilus purpureus sp. nov., a novel chitin-degrading bacterium isolated from crawfish pond sediment.</title>
        <authorList>
            <person name="Li K."/>
        </authorList>
    </citation>
    <scope>NUCLEOTIDE SEQUENCE</scope>
    <source>
        <strain evidence="7">CD1</strain>
    </source>
</reference>
<comment type="similarity">
    <text evidence="2">Belongs to the methyl-accepting chemotaxis (MCP) protein family.</text>
</comment>